<evidence type="ECO:0000256" key="5">
    <source>
        <dbReference type="ARBA" id="ARBA00023136"/>
    </source>
</evidence>
<feature type="transmembrane region" description="Helical" evidence="6">
    <location>
        <begin position="73"/>
        <end position="93"/>
    </location>
</feature>
<feature type="domain" description="EamA" evidence="7">
    <location>
        <begin position="11"/>
        <end position="144"/>
    </location>
</feature>
<dbReference type="AlphaFoldDB" id="A0A1H3KF42"/>
<protein>
    <submittedName>
        <fullName evidence="8">S-adenosylmethionine uptake transporter</fullName>
    </submittedName>
</protein>
<dbReference type="PROSITE" id="PS51257">
    <property type="entry name" value="PROKAR_LIPOPROTEIN"/>
    <property type="match status" value="1"/>
</dbReference>
<dbReference type="Pfam" id="PF00892">
    <property type="entry name" value="EamA"/>
    <property type="match status" value="2"/>
</dbReference>
<name>A0A1H3KF42_9RHOB</name>
<feature type="domain" description="EamA" evidence="7">
    <location>
        <begin position="154"/>
        <end position="279"/>
    </location>
</feature>
<dbReference type="PANTHER" id="PTHR22911:SF6">
    <property type="entry name" value="SOLUTE CARRIER FAMILY 35 MEMBER G1"/>
    <property type="match status" value="1"/>
</dbReference>
<dbReference type="InterPro" id="IPR037185">
    <property type="entry name" value="EmrE-like"/>
</dbReference>
<feature type="transmembrane region" description="Helical" evidence="6">
    <location>
        <begin position="44"/>
        <end position="61"/>
    </location>
</feature>
<feature type="transmembrane region" description="Helical" evidence="6">
    <location>
        <begin position="99"/>
        <end position="122"/>
    </location>
</feature>
<keyword evidence="3 6" id="KW-0812">Transmembrane</keyword>
<keyword evidence="9" id="KW-1185">Reference proteome</keyword>
<proteinExistence type="inferred from homology"/>
<evidence type="ECO:0000256" key="2">
    <source>
        <dbReference type="ARBA" id="ARBA00009853"/>
    </source>
</evidence>
<evidence type="ECO:0000256" key="6">
    <source>
        <dbReference type="SAM" id="Phobius"/>
    </source>
</evidence>
<accession>A0A1H3KF42</accession>
<feature type="transmembrane region" description="Helical" evidence="6">
    <location>
        <begin position="267"/>
        <end position="285"/>
    </location>
</feature>
<evidence type="ECO:0000256" key="3">
    <source>
        <dbReference type="ARBA" id="ARBA00022692"/>
    </source>
</evidence>
<evidence type="ECO:0000256" key="1">
    <source>
        <dbReference type="ARBA" id="ARBA00004141"/>
    </source>
</evidence>
<dbReference type="EMBL" id="FNPF01000009">
    <property type="protein sequence ID" value="SDY50767.1"/>
    <property type="molecule type" value="Genomic_DNA"/>
</dbReference>
<dbReference type="GO" id="GO:0016020">
    <property type="term" value="C:membrane"/>
    <property type="evidence" value="ECO:0007669"/>
    <property type="project" value="UniProtKB-SubCell"/>
</dbReference>
<feature type="transmembrane region" description="Helical" evidence="6">
    <location>
        <begin position="245"/>
        <end position="261"/>
    </location>
</feature>
<dbReference type="STRING" id="321339.SAMN05444340_109100"/>
<dbReference type="InterPro" id="IPR000620">
    <property type="entry name" value="EamA_dom"/>
</dbReference>
<gene>
    <name evidence="8" type="ORF">SAMN05444340_109100</name>
</gene>
<sequence length="303" mass="32684">MRMTGWSDNMKGAALMVGSMACFGFGDACIKALGGAMPLSQVLTIRGLAASFFIALLARHFRQLRFDMARRDWGLIALRAGSEVGAAYFFLTALLNMPFANVTALLQMLPLTVTLASAVVFAEPVGWKRWSAIVIGFMGMLLIVRPGTSGFDAWSLYALVAVACVTVRDMSTRRMGKGVPSLMVTLMSSLAVLGFAVLWSLGQEWQPLTATNGALLAGASLFIVGGYSLSVFVMRVGEVSFVAPFRYTGLLWALLLGLVFFGEWPAVPTLIGAAIIMGTGIFTLLREARLRRRGQPAPNIRRT</sequence>
<feature type="transmembrane region" description="Helical" evidence="6">
    <location>
        <begin position="213"/>
        <end position="233"/>
    </location>
</feature>
<evidence type="ECO:0000313" key="8">
    <source>
        <dbReference type="EMBL" id="SDY50767.1"/>
    </source>
</evidence>
<comment type="similarity">
    <text evidence="2">Belongs to the drug/metabolite transporter (DMT) superfamily. 10 TMS drug/metabolite exporter (DME) (TC 2.A.7.3) family.</text>
</comment>
<organism evidence="8 9">
    <name type="scientific">Citreimonas salinaria</name>
    <dbReference type="NCBI Taxonomy" id="321339"/>
    <lineage>
        <taxon>Bacteria</taxon>
        <taxon>Pseudomonadati</taxon>
        <taxon>Pseudomonadota</taxon>
        <taxon>Alphaproteobacteria</taxon>
        <taxon>Rhodobacterales</taxon>
        <taxon>Roseobacteraceae</taxon>
        <taxon>Citreimonas</taxon>
    </lineage>
</organism>
<dbReference type="SUPFAM" id="SSF103481">
    <property type="entry name" value="Multidrug resistance efflux transporter EmrE"/>
    <property type="match status" value="2"/>
</dbReference>
<evidence type="ECO:0000256" key="4">
    <source>
        <dbReference type="ARBA" id="ARBA00022989"/>
    </source>
</evidence>
<evidence type="ECO:0000313" key="9">
    <source>
        <dbReference type="Proteomes" id="UP000199286"/>
    </source>
</evidence>
<dbReference type="PANTHER" id="PTHR22911">
    <property type="entry name" value="ACYL-MALONYL CONDENSING ENZYME-RELATED"/>
    <property type="match status" value="1"/>
</dbReference>
<dbReference type="Proteomes" id="UP000199286">
    <property type="component" value="Unassembled WGS sequence"/>
</dbReference>
<reference evidence="8 9" key="1">
    <citation type="submission" date="2016-10" db="EMBL/GenBank/DDBJ databases">
        <authorList>
            <person name="de Groot N.N."/>
        </authorList>
    </citation>
    <scope>NUCLEOTIDE SEQUENCE [LARGE SCALE GENOMIC DNA]</scope>
    <source>
        <strain evidence="8 9">DSM 26880</strain>
    </source>
</reference>
<feature type="transmembrane region" description="Helical" evidence="6">
    <location>
        <begin position="182"/>
        <end position="201"/>
    </location>
</feature>
<keyword evidence="4 6" id="KW-1133">Transmembrane helix</keyword>
<comment type="subcellular location">
    <subcellularLocation>
        <location evidence="1">Membrane</location>
        <topology evidence="1">Multi-pass membrane protein</topology>
    </subcellularLocation>
</comment>
<keyword evidence="5 6" id="KW-0472">Membrane</keyword>
<evidence type="ECO:0000259" key="7">
    <source>
        <dbReference type="Pfam" id="PF00892"/>
    </source>
</evidence>